<evidence type="ECO:0000313" key="1">
    <source>
        <dbReference type="EMBL" id="VFK61273.1"/>
    </source>
</evidence>
<protein>
    <recommendedName>
        <fullName evidence="2">PD-(D/E)XK nuclease family transposase</fullName>
    </recommendedName>
</protein>
<reference evidence="1" key="1">
    <citation type="submission" date="2019-02" db="EMBL/GenBank/DDBJ databases">
        <authorList>
            <person name="Gruber-Vodicka R. H."/>
            <person name="Seah K. B. B."/>
        </authorList>
    </citation>
    <scope>NUCLEOTIDE SEQUENCE</scope>
    <source>
        <strain evidence="1">BECK_BZ126</strain>
    </source>
</reference>
<evidence type="ECO:0008006" key="2">
    <source>
        <dbReference type="Google" id="ProtNLM"/>
    </source>
</evidence>
<dbReference type="EMBL" id="CAADFW010000056">
    <property type="protein sequence ID" value="VFK61273.1"/>
    <property type="molecule type" value="Genomic_DNA"/>
</dbReference>
<accession>A0A451A5J3</accession>
<gene>
    <name evidence="1" type="ORF">BECKTC1821F_GA0114240_105614</name>
</gene>
<name>A0A451A5J3_9GAMM</name>
<dbReference type="AlphaFoldDB" id="A0A451A5J3"/>
<sequence>MRIQLRPRYKTRMVIFSVHSEQVHNDGALRESRVAYSSRASSYNRRAVYIPQGDRQAMRIANLIYDVVFKHLLQNNEIAILILSRIIEEEILALDLPPQETAVTLENRSFTVYRLDFSARIKTAGGAEKHVIIEIQKAKFATDIMRFRRYLGDQYSKGFPVAGEKAPKAIPIIGIYFLGYRLDHVTAPSSKCREAITMPLPKMRSRNARHSSRALPTTVS</sequence>
<organism evidence="1">
    <name type="scientific">Candidatus Kentrum sp. TC</name>
    <dbReference type="NCBI Taxonomy" id="2126339"/>
    <lineage>
        <taxon>Bacteria</taxon>
        <taxon>Pseudomonadati</taxon>
        <taxon>Pseudomonadota</taxon>
        <taxon>Gammaproteobacteria</taxon>
        <taxon>Candidatus Kentrum</taxon>
    </lineage>
</organism>
<proteinExistence type="predicted"/>